<dbReference type="Proteomes" id="UP001629113">
    <property type="component" value="Unassembled WGS sequence"/>
</dbReference>
<keyword evidence="8" id="KW-1185">Reference proteome</keyword>
<proteinExistence type="predicted"/>
<feature type="region of interest" description="Disordered" evidence="5">
    <location>
        <begin position="666"/>
        <end position="709"/>
    </location>
</feature>
<feature type="compositionally biased region" description="Low complexity" evidence="5">
    <location>
        <begin position="64"/>
        <end position="78"/>
    </location>
</feature>
<evidence type="ECO:0000313" key="8">
    <source>
        <dbReference type="Proteomes" id="UP001629113"/>
    </source>
</evidence>
<feature type="transmembrane region" description="Helical" evidence="6">
    <location>
        <begin position="623"/>
        <end position="641"/>
    </location>
</feature>
<evidence type="ECO:0000256" key="4">
    <source>
        <dbReference type="ARBA" id="ARBA00023136"/>
    </source>
</evidence>
<dbReference type="EMBL" id="JBFCZG010000002">
    <property type="protein sequence ID" value="KAL3426352.1"/>
    <property type="molecule type" value="Genomic_DNA"/>
</dbReference>
<feature type="compositionally biased region" description="Polar residues" evidence="5">
    <location>
        <begin position="743"/>
        <end position="753"/>
    </location>
</feature>
<dbReference type="Gene3D" id="1.20.58.340">
    <property type="entry name" value="Magnesium transport protein CorA, transmembrane region"/>
    <property type="match status" value="1"/>
</dbReference>
<feature type="compositionally biased region" description="Basic and acidic residues" evidence="5">
    <location>
        <begin position="684"/>
        <end position="694"/>
    </location>
</feature>
<evidence type="ECO:0000256" key="1">
    <source>
        <dbReference type="ARBA" id="ARBA00004141"/>
    </source>
</evidence>
<keyword evidence="2 6" id="KW-0812">Transmembrane</keyword>
<dbReference type="InterPro" id="IPR002523">
    <property type="entry name" value="MgTranspt_CorA/ZnTranspt_ZntB"/>
</dbReference>
<evidence type="ECO:0000313" key="7">
    <source>
        <dbReference type="EMBL" id="KAL3426352.1"/>
    </source>
</evidence>
<feature type="compositionally biased region" description="Polar residues" evidence="5">
    <location>
        <begin position="53"/>
        <end position="63"/>
    </location>
</feature>
<sequence length="845" mass="94449">MTSTEELLKRLDAQHQAYLDTFRLVHEALLSGAASTATSTSTSTLPRPALSLNNTGHSHNNPFTSGTPPTSISTSTGSVKFLKRRSGTLDTETDRPSPPPPNLLSPTKTFTFQSSILTGDSDPSDADEDEDLYVQAALPSQSFDVEHLRTHLKTYRFNDETRRLLDGVLLSNGRLKHPALFVPGQGNGCDDDDENDSSVGSHYSVFDVGPDGAPLSRAEIVRDAVGIDDAIWQVIRDVNSDATKERKAVGRITIVREPSPLIFGALHLTMNEYFDMDEIYRHLVQDNDTNATHPLMGQDRAFSPDHRRQRSFVFAFEYFTIVSPDCQPMPWQSGDHVYSSTSRIPISRCCSIVALSLSGPPIRRLKNISRRNKEVQYGHVYDPWAPWHVLSTQCYPDLKHSMDTHDSSRHYTNGPEAFLYTLLAEFRDAQKRFEEILHKISKLVTPPADFMFNSKLRDALLFEDANFTYSRRYFWAYQTLGIMNQNIKSMVDAYTDTFPAPFWAGEHRHLWPVVERESARSAYYLKRLQLVRRDFEREVAQLRAIALENNERRKEIRTLRDQLFSGTSVLESRKSVEMASITIQQGHNIKLLTLVSIFFLPLTFVTSVFGMTNMSTEHTFNTFGIVMATVCIPFFFLIGSLNTTQGMEFWIGKWHALLSHLSFSSKSKSKSKSKSGKNRSSSSTHEKPAFKAEAEEMSAADTAWTGDDPDAATAQIKTRKRSLSHLEALAKRRRVKRFGILKSRSSNALTPSGASKPRTESRVGVGRDLDGGGAGEEEEEEEEGREQAKPWWFARILGRRRRMRAGAGVGVDGRGVNVGPLGGGDSAGVSVGVRPGTNVVPVVDV</sequence>
<feature type="compositionally biased region" description="Acidic residues" evidence="5">
    <location>
        <begin position="775"/>
        <end position="784"/>
    </location>
</feature>
<feature type="region of interest" description="Disordered" evidence="5">
    <location>
        <begin position="36"/>
        <end position="108"/>
    </location>
</feature>
<name>A0ABR4PT81_9HELO</name>
<feature type="compositionally biased region" description="Basic residues" evidence="5">
    <location>
        <begin position="667"/>
        <end position="677"/>
    </location>
</feature>
<dbReference type="Pfam" id="PF01544">
    <property type="entry name" value="CorA"/>
    <property type="match status" value="1"/>
</dbReference>
<evidence type="ECO:0000256" key="6">
    <source>
        <dbReference type="SAM" id="Phobius"/>
    </source>
</evidence>
<keyword evidence="3 6" id="KW-1133">Transmembrane helix</keyword>
<keyword evidence="4 6" id="KW-0472">Membrane</keyword>
<dbReference type="InterPro" id="IPR045863">
    <property type="entry name" value="CorA_TM1_TM2"/>
</dbReference>
<evidence type="ECO:0000256" key="5">
    <source>
        <dbReference type="SAM" id="MobiDB-lite"/>
    </source>
</evidence>
<reference evidence="7 8" key="1">
    <citation type="submission" date="2024-06" db="EMBL/GenBank/DDBJ databases">
        <title>Complete genome of Phlyctema vagabunda strain 19-DSS-EL-015.</title>
        <authorList>
            <person name="Fiorenzani C."/>
        </authorList>
    </citation>
    <scope>NUCLEOTIDE SEQUENCE [LARGE SCALE GENOMIC DNA]</scope>
    <source>
        <strain evidence="7 8">19-DSS-EL-015</strain>
    </source>
</reference>
<accession>A0ABR4PT81</accession>
<gene>
    <name evidence="7" type="ORF">PVAG01_03143</name>
</gene>
<protein>
    <submittedName>
        <fullName evidence="7">Uncharacterized protein</fullName>
    </submittedName>
</protein>
<organism evidence="7 8">
    <name type="scientific">Phlyctema vagabunda</name>
    <dbReference type="NCBI Taxonomy" id="108571"/>
    <lineage>
        <taxon>Eukaryota</taxon>
        <taxon>Fungi</taxon>
        <taxon>Dikarya</taxon>
        <taxon>Ascomycota</taxon>
        <taxon>Pezizomycotina</taxon>
        <taxon>Leotiomycetes</taxon>
        <taxon>Helotiales</taxon>
        <taxon>Dermateaceae</taxon>
        <taxon>Phlyctema</taxon>
    </lineage>
</organism>
<evidence type="ECO:0000256" key="3">
    <source>
        <dbReference type="ARBA" id="ARBA00022989"/>
    </source>
</evidence>
<feature type="transmembrane region" description="Helical" evidence="6">
    <location>
        <begin position="591"/>
        <end position="611"/>
    </location>
</feature>
<feature type="region of interest" description="Disordered" evidence="5">
    <location>
        <begin position="741"/>
        <end position="787"/>
    </location>
</feature>
<feature type="compositionally biased region" description="Basic and acidic residues" evidence="5">
    <location>
        <begin position="757"/>
        <end position="770"/>
    </location>
</feature>
<comment type="caution">
    <text evidence="7">The sequence shown here is derived from an EMBL/GenBank/DDBJ whole genome shotgun (WGS) entry which is preliminary data.</text>
</comment>
<evidence type="ECO:0000256" key="2">
    <source>
        <dbReference type="ARBA" id="ARBA00022692"/>
    </source>
</evidence>
<dbReference type="SUPFAM" id="SSF144083">
    <property type="entry name" value="Magnesium transport protein CorA, transmembrane region"/>
    <property type="match status" value="1"/>
</dbReference>
<feature type="compositionally biased region" description="Low complexity" evidence="5">
    <location>
        <begin position="36"/>
        <end position="52"/>
    </location>
</feature>
<comment type="subcellular location">
    <subcellularLocation>
        <location evidence="1">Membrane</location>
        <topology evidence="1">Multi-pass membrane protein</topology>
    </subcellularLocation>
</comment>